<sequence>MNRGKSNSRMTAGKTAEPILTGLKPPFLLFLSPATSGIRPVQEVADAWVEWHGAIALSYEICRGITAFGRYYHDALATSRMVVVPAARRLAPSPFLDTVLLQFQGHRLYETRRYFQSGIRAGKARYKA</sequence>
<dbReference type="RefSeq" id="WP_178285322.1">
    <property type="nucleotide sequence ID" value="NZ_JADNKL010000036.1"/>
</dbReference>
<dbReference type="Proteomes" id="UP001217776">
    <property type="component" value="Unassembled WGS sequence"/>
</dbReference>
<evidence type="ECO:0000313" key="2">
    <source>
        <dbReference type="Proteomes" id="UP001217776"/>
    </source>
</evidence>
<gene>
    <name evidence="1" type="ORF">PO127_15220</name>
</gene>
<dbReference type="AlphaFoldDB" id="A0AAP3WG75"/>
<name>A0AAP3WG75_BACT4</name>
<protein>
    <submittedName>
        <fullName evidence="1">Uncharacterized protein</fullName>
    </submittedName>
</protein>
<comment type="caution">
    <text evidence="1">The sequence shown here is derived from an EMBL/GenBank/DDBJ whole genome shotgun (WGS) entry which is preliminary data.</text>
</comment>
<dbReference type="EMBL" id="JAQNVG010000025">
    <property type="protein sequence ID" value="MDC2237094.1"/>
    <property type="molecule type" value="Genomic_DNA"/>
</dbReference>
<accession>A0AAP3WG75</accession>
<reference evidence="1" key="1">
    <citation type="submission" date="2022-10" db="EMBL/GenBank/DDBJ databases">
        <title>Human gut microbiome strain richness.</title>
        <authorList>
            <person name="Chen-Liaw A."/>
        </authorList>
    </citation>
    <scope>NUCLEOTIDE SEQUENCE</scope>
    <source>
        <strain evidence="1">1001283st1_A3_1001283B150304_161114</strain>
    </source>
</reference>
<evidence type="ECO:0000313" key="1">
    <source>
        <dbReference type="EMBL" id="MDC2237094.1"/>
    </source>
</evidence>
<proteinExistence type="predicted"/>
<organism evidence="1 2">
    <name type="scientific">Bacteroides thetaiotaomicron</name>
    <dbReference type="NCBI Taxonomy" id="818"/>
    <lineage>
        <taxon>Bacteria</taxon>
        <taxon>Pseudomonadati</taxon>
        <taxon>Bacteroidota</taxon>
        <taxon>Bacteroidia</taxon>
        <taxon>Bacteroidales</taxon>
        <taxon>Bacteroidaceae</taxon>
        <taxon>Bacteroides</taxon>
    </lineage>
</organism>